<reference evidence="2 3" key="1">
    <citation type="submission" date="2018-05" db="EMBL/GenBank/DDBJ databases">
        <title>Coraliomargarita sinensis sp. nov., isolated from a marine solar saltern.</title>
        <authorList>
            <person name="Zhou L.Y."/>
        </authorList>
    </citation>
    <scope>NUCLEOTIDE SEQUENCE [LARGE SCALE GENOMIC DNA]</scope>
    <source>
        <strain evidence="2 3">WN38</strain>
    </source>
</reference>
<name>A0A317ZGU9_9BACT</name>
<dbReference type="AlphaFoldDB" id="A0A317ZGU9"/>
<dbReference type="Proteomes" id="UP000247099">
    <property type="component" value="Unassembled WGS sequence"/>
</dbReference>
<dbReference type="InterPro" id="IPR008503">
    <property type="entry name" value="Asp_endopeptidase"/>
</dbReference>
<sequence>MTKPLAKKKVIGWKETVDLPDWGIEHIVSKSDTGARRSALDVSNVVELPDNRIQFDIVIDRKDRSLTRTVVADIAHQTHVRSSNGQRHERYFVRTCVSIAGVAKEVEFSLVSRESMVCRILLGRKALEDDFLVDASVKHVSRARRKVRLVEDFEI</sequence>
<dbReference type="InParanoid" id="A0A317ZGU9"/>
<dbReference type="Gene3D" id="2.40.70.10">
    <property type="entry name" value="Acid Proteases"/>
    <property type="match status" value="1"/>
</dbReference>
<dbReference type="PANTHER" id="PTHR38037">
    <property type="entry name" value="ZN_PROTEASE DOMAIN-CONTAINING PROTEIN"/>
    <property type="match status" value="1"/>
</dbReference>
<dbReference type="PANTHER" id="PTHR38037:SF2">
    <property type="entry name" value="ATP-DEPENDENT ZINC PROTEASE DOMAIN-CONTAINING PROTEIN-RELATED"/>
    <property type="match status" value="1"/>
</dbReference>
<proteinExistence type="predicted"/>
<accession>A0A317ZGU9</accession>
<dbReference type="SUPFAM" id="SSF50630">
    <property type="entry name" value="Acid proteases"/>
    <property type="match status" value="1"/>
</dbReference>
<dbReference type="GO" id="GO:0006508">
    <property type="term" value="P:proteolysis"/>
    <property type="evidence" value="ECO:0007669"/>
    <property type="project" value="UniProtKB-KW"/>
</dbReference>
<keyword evidence="2" id="KW-0378">Hydrolase</keyword>
<keyword evidence="2" id="KW-0645">Protease</keyword>
<keyword evidence="3" id="KW-1185">Reference proteome</keyword>
<organism evidence="2 3">
    <name type="scientific">Coraliomargarita sinensis</name>
    <dbReference type="NCBI Taxonomy" id="2174842"/>
    <lineage>
        <taxon>Bacteria</taxon>
        <taxon>Pseudomonadati</taxon>
        <taxon>Verrucomicrobiota</taxon>
        <taxon>Opitutia</taxon>
        <taxon>Puniceicoccales</taxon>
        <taxon>Coraliomargaritaceae</taxon>
        <taxon>Coraliomargarita</taxon>
    </lineage>
</organism>
<evidence type="ECO:0000259" key="1">
    <source>
        <dbReference type="Pfam" id="PF05618"/>
    </source>
</evidence>
<dbReference type="GO" id="GO:0008233">
    <property type="term" value="F:peptidase activity"/>
    <property type="evidence" value="ECO:0007669"/>
    <property type="project" value="UniProtKB-KW"/>
</dbReference>
<dbReference type="EMBL" id="QHJQ01000008">
    <property type="protein sequence ID" value="PXA03587.1"/>
    <property type="molecule type" value="Genomic_DNA"/>
</dbReference>
<evidence type="ECO:0000313" key="3">
    <source>
        <dbReference type="Proteomes" id="UP000247099"/>
    </source>
</evidence>
<evidence type="ECO:0000313" key="2">
    <source>
        <dbReference type="EMBL" id="PXA03587.1"/>
    </source>
</evidence>
<dbReference type="OrthoDB" id="9782977at2"/>
<comment type="caution">
    <text evidence="2">The sequence shown here is derived from an EMBL/GenBank/DDBJ whole genome shotgun (WGS) entry which is preliminary data.</text>
</comment>
<feature type="domain" description="Retropepsin-like aspartic endopeptidase" evidence="1">
    <location>
        <begin position="10"/>
        <end position="140"/>
    </location>
</feature>
<dbReference type="Pfam" id="PF05618">
    <property type="entry name" value="Zn_protease"/>
    <property type="match status" value="1"/>
</dbReference>
<gene>
    <name evidence="2" type="ORF">DDZ13_11440</name>
</gene>
<protein>
    <submittedName>
        <fullName evidence="2">ATP-dependent zinc protease</fullName>
    </submittedName>
</protein>
<dbReference type="InterPro" id="IPR021109">
    <property type="entry name" value="Peptidase_aspartic_dom_sf"/>
</dbReference>
<dbReference type="RefSeq" id="WP_110131587.1">
    <property type="nucleotide sequence ID" value="NZ_QHJQ01000008.1"/>
</dbReference>